<dbReference type="PROSITE" id="PS50212">
    <property type="entry name" value="RASGEF_NTER"/>
    <property type="match status" value="1"/>
</dbReference>
<dbReference type="GO" id="GO:0035556">
    <property type="term" value="P:intracellular signal transduction"/>
    <property type="evidence" value="ECO:0007669"/>
    <property type="project" value="InterPro"/>
</dbReference>
<dbReference type="RefSeq" id="XP_013760757.1">
    <property type="nucleotide sequence ID" value="XM_013905303.1"/>
</dbReference>
<dbReference type="SUPFAM" id="SSF46785">
    <property type="entry name" value="Winged helix' DNA-binding domain"/>
    <property type="match status" value="1"/>
</dbReference>
<keyword evidence="6" id="KW-1185">Reference proteome</keyword>
<protein>
    <recommendedName>
        <fullName evidence="7">C2 domain-containing protein</fullName>
    </recommendedName>
</protein>
<dbReference type="PANTHER" id="PTHR10857:SF106">
    <property type="entry name" value="C2 DOMAIN-CONTAINING PROTEIN"/>
    <property type="match status" value="1"/>
</dbReference>
<dbReference type="Gene3D" id="1.20.870.10">
    <property type="entry name" value="Son of sevenless (SoS) protein Chain: S domain 1"/>
    <property type="match status" value="1"/>
</dbReference>
<dbReference type="Pfam" id="PF00168">
    <property type="entry name" value="C2"/>
    <property type="match status" value="1"/>
</dbReference>
<dbReference type="PROSITE" id="PS50004">
    <property type="entry name" value="C2"/>
    <property type="match status" value="1"/>
</dbReference>
<sequence length="366" mass="41457">MTSRESFALHRAPLWAEVYVRGSELVNLDTFSLSDPVAYMYMASSTTGKWVEVGRTEEVRDDLNPTWRTTFLVPVKPNMEAKFVVWDIDKQTDNLEDQDLIGEININLRPLVVRDQPCSYTGELICDDKPGRFNGYFSVTVVAIQSPEASKAVSKFVRARKLTGEDADSQVLSSFDWFKVIRKFHLSVLGPIPSSAKSVKSFSGHAFVRWLVRHVIATGRVRNKAKAMAQFLLDVNIIDNTHIKVFSSSKESYYVFNPYFLRTSFKASVMQPRYKLNADVYRSFAYNTETPIFVDELDAQALLPSHLKDSPSIRFGVLEPDAAFPPVMAGTLKALVTRMTHPQSPDDELVNIVLYTYPRFPPPHKS</sequence>
<dbReference type="PANTHER" id="PTHR10857">
    <property type="entry name" value="COPINE"/>
    <property type="match status" value="1"/>
</dbReference>
<dbReference type="Proteomes" id="UP000054408">
    <property type="component" value="Unassembled WGS sequence"/>
</dbReference>
<dbReference type="InterPro" id="IPR000008">
    <property type="entry name" value="C2_dom"/>
</dbReference>
<dbReference type="InterPro" id="IPR036388">
    <property type="entry name" value="WH-like_DNA-bd_sf"/>
</dbReference>
<dbReference type="InterPro" id="IPR023578">
    <property type="entry name" value="Ras_GEF_dom_sf"/>
</dbReference>
<dbReference type="Gene3D" id="1.10.10.10">
    <property type="entry name" value="Winged helix-like DNA-binding domain superfamily/Winged helix DNA-binding domain"/>
    <property type="match status" value="1"/>
</dbReference>
<dbReference type="AlphaFoldDB" id="A0A0L0D2K2"/>
<gene>
    <name evidence="5" type="ORF">AMSG_11734</name>
</gene>
<dbReference type="GO" id="GO:0005886">
    <property type="term" value="C:plasma membrane"/>
    <property type="evidence" value="ECO:0007669"/>
    <property type="project" value="TreeGrafter"/>
</dbReference>
<dbReference type="InterPro" id="IPR000591">
    <property type="entry name" value="DEP_dom"/>
</dbReference>
<dbReference type="InterPro" id="IPR045052">
    <property type="entry name" value="Copine"/>
</dbReference>
<feature type="domain" description="N-terminal Ras-GEF" evidence="4">
    <location>
        <begin position="323"/>
        <end position="366"/>
    </location>
</feature>
<evidence type="ECO:0000256" key="1">
    <source>
        <dbReference type="PROSITE-ProRule" id="PRU00135"/>
    </source>
</evidence>
<evidence type="ECO:0000313" key="5">
    <source>
        <dbReference type="EMBL" id="KNC46416.1"/>
    </source>
</evidence>
<organism evidence="5 6">
    <name type="scientific">Thecamonas trahens ATCC 50062</name>
    <dbReference type="NCBI Taxonomy" id="461836"/>
    <lineage>
        <taxon>Eukaryota</taxon>
        <taxon>Apusozoa</taxon>
        <taxon>Apusomonadida</taxon>
        <taxon>Apusomonadidae</taxon>
        <taxon>Thecamonas</taxon>
    </lineage>
</organism>
<dbReference type="SUPFAM" id="SSF49562">
    <property type="entry name" value="C2 domain (Calcium/lipid-binding domain, CaLB)"/>
    <property type="match status" value="1"/>
</dbReference>
<dbReference type="EMBL" id="GL349442">
    <property type="protein sequence ID" value="KNC46416.1"/>
    <property type="molecule type" value="Genomic_DNA"/>
</dbReference>
<feature type="domain" description="C2" evidence="2">
    <location>
        <begin position="1"/>
        <end position="122"/>
    </location>
</feature>
<feature type="domain" description="DEP" evidence="3">
    <location>
        <begin position="200"/>
        <end position="258"/>
    </location>
</feature>
<accession>A0A0L0D2K2</accession>
<evidence type="ECO:0008006" key="7">
    <source>
        <dbReference type="Google" id="ProtNLM"/>
    </source>
</evidence>
<dbReference type="OrthoDB" id="5855668at2759"/>
<dbReference type="PROSITE" id="PS50186">
    <property type="entry name" value="DEP"/>
    <property type="match status" value="1"/>
</dbReference>
<proteinExistence type="predicted"/>
<dbReference type="InterPro" id="IPR036390">
    <property type="entry name" value="WH_DNA-bd_sf"/>
</dbReference>
<dbReference type="SUPFAM" id="SSF48366">
    <property type="entry name" value="Ras GEF"/>
    <property type="match status" value="1"/>
</dbReference>
<dbReference type="STRING" id="461836.A0A0L0D2K2"/>
<evidence type="ECO:0000259" key="4">
    <source>
        <dbReference type="PROSITE" id="PS50212"/>
    </source>
</evidence>
<dbReference type="eggNOG" id="KOG1327">
    <property type="taxonomic scope" value="Eukaryota"/>
</dbReference>
<reference evidence="5 6" key="1">
    <citation type="submission" date="2010-05" db="EMBL/GenBank/DDBJ databases">
        <title>The Genome Sequence of Thecamonas trahens ATCC 50062.</title>
        <authorList>
            <consortium name="The Broad Institute Genome Sequencing Platform"/>
            <person name="Russ C."/>
            <person name="Cuomo C."/>
            <person name="Shea T."/>
            <person name="Young S.K."/>
            <person name="Zeng Q."/>
            <person name="Koehrsen M."/>
            <person name="Haas B."/>
            <person name="Borodovsky M."/>
            <person name="Guigo R."/>
            <person name="Alvarado L."/>
            <person name="Berlin A."/>
            <person name="Bochicchio J."/>
            <person name="Borenstein D."/>
            <person name="Chapman S."/>
            <person name="Chen Z."/>
            <person name="Freedman E."/>
            <person name="Gellesch M."/>
            <person name="Goldberg J."/>
            <person name="Griggs A."/>
            <person name="Gujja S."/>
            <person name="Heilman E."/>
            <person name="Heiman D."/>
            <person name="Hepburn T."/>
            <person name="Howarth C."/>
            <person name="Jen D."/>
            <person name="Larson L."/>
            <person name="Mehta T."/>
            <person name="Park D."/>
            <person name="Pearson M."/>
            <person name="Roberts A."/>
            <person name="Saif S."/>
            <person name="Shenoy N."/>
            <person name="Sisk P."/>
            <person name="Stolte C."/>
            <person name="Sykes S."/>
            <person name="Thomson T."/>
            <person name="Walk T."/>
            <person name="White J."/>
            <person name="Yandava C."/>
            <person name="Burger G."/>
            <person name="Gray M.W."/>
            <person name="Holland P.W.H."/>
            <person name="King N."/>
            <person name="Lang F.B.F."/>
            <person name="Roger A.J."/>
            <person name="Ruiz-Trillo I."/>
            <person name="Lander E."/>
            <person name="Nusbaum C."/>
        </authorList>
    </citation>
    <scope>NUCLEOTIDE SEQUENCE [LARGE SCALE GENOMIC DNA]</scope>
    <source>
        <strain evidence="5 6">ATCC 50062</strain>
    </source>
</reference>
<dbReference type="InterPro" id="IPR000651">
    <property type="entry name" value="Ras-like_Gua-exchang_fac_N"/>
</dbReference>
<dbReference type="SMART" id="SM00239">
    <property type="entry name" value="C2"/>
    <property type="match status" value="1"/>
</dbReference>
<dbReference type="GeneID" id="25569649"/>
<name>A0A0L0D2K2_THETB</name>
<dbReference type="GO" id="GO:0071277">
    <property type="term" value="P:cellular response to calcium ion"/>
    <property type="evidence" value="ECO:0007669"/>
    <property type="project" value="TreeGrafter"/>
</dbReference>
<evidence type="ECO:0000259" key="2">
    <source>
        <dbReference type="PROSITE" id="PS50004"/>
    </source>
</evidence>
<dbReference type="GO" id="GO:0005544">
    <property type="term" value="F:calcium-dependent phospholipid binding"/>
    <property type="evidence" value="ECO:0007669"/>
    <property type="project" value="InterPro"/>
</dbReference>
<evidence type="ECO:0000259" key="3">
    <source>
        <dbReference type="PROSITE" id="PS50186"/>
    </source>
</evidence>
<dbReference type="Gene3D" id="2.60.40.150">
    <property type="entry name" value="C2 domain"/>
    <property type="match status" value="1"/>
</dbReference>
<keyword evidence="1" id="KW-0344">Guanine-nucleotide releasing factor</keyword>
<dbReference type="CDD" id="cd04048">
    <property type="entry name" value="C2A_Copine"/>
    <property type="match status" value="1"/>
</dbReference>
<dbReference type="InterPro" id="IPR035892">
    <property type="entry name" value="C2_domain_sf"/>
</dbReference>
<dbReference type="GO" id="GO:0005085">
    <property type="term" value="F:guanyl-nucleotide exchange factor activity"/>
    <property type="evidence" value="ECO:0007669"/>
    <property type="project" value="UniProtKB-KW"/>
</dbReference>
<evidence type="ECO:0000313" key="6">
    <source>
        <dbReference type="Proteomes" id="UP000054408"/>
    </source>
</evidence>